<feature type="transmembrane region" description="Helical" evidence="1">
    <location>
        <begin position="101"/>
        <end position="124"/>
    </location>
</feature>
<dbReference type="RefSeq" id="WP_317562218.1">
    <property type="nucleotide sequence ID" value="NZ_JAWLIP010000009.1"/>
</dbReference>
<keyword evidence="1" id="KW-0812">Transmembrane</keyword>
<evidence type="ECO:0000313" key="3">
    <source>
        <dbReference type="Proteomes" id="UP001185659"/>
    </source>
</evidence>
<evidence type="ECO:0000256" key="1">
    <source>
        <dbReference type="SAM" id="Phobius"/>
    </source>
</evidence>
<evidence type="ECO:0000313" key="2">
    <source>
        <dbReference type="EMBL" id="MDV6228279.1"/>
    </source>
</evidence>
<dbReference type="EMBL" id="JAWLIP010000009">
    <property type="protein sequence ID" value="MDV6228279.1"/>
    <property type="molecule type" value="Genomic_DNA"/>
</dbReference>
<gene>
    <name evidence="2" type="ORF">R2G56_18450</name>
</gene>
<proteinExistence type="predicted"/>
<name>A0ABU4APW7_9HYPH</name>
<keyword evidence="3" id="KW-1185">Reference proteome</keyword>
<protein>
    <submittedName>
        <fullName evidence="2">Uncharacterized protein</fullName>
    </submittedName>
</protein>
<dbReference type="Proteomes" id="UP001185659">
    <property type="component" value="Unassembled WGS sequence"/>
</dbReference>
<comment type="caution">
    <text evidence="2">The sequence shown here is derived from an EMBL/GenBank/DDBJ whole genome shotgun (WGS) entry which is preliminary data.</text>
</comment>
<feature type="transmembrane region" description="Helical" evidence="1">
    <location>
        <begin position="73"/>
        <end position="95"/>
    </location>
</feature>
<reference evidence="2 3" key="1">
    <citation type="submission" date="2023-10" db="EMBL/GenBank/DDBJ databases">
        <authorList>
            <person name="Venkata Ramana C."/>
            <person name="Sasikala C."/>
            <person name="Dhurka M."/>
        </authorList>
    </citation>
    <scope>NUCLEOTIDE SEQUENCE [LARGE SCALE GENOMIC DNA]</scope>
    <source>
        <strain evidence="2 3">KCTC 32151</strain>
    </source>
</reference>
<keyword evidence="1" id="KW-0472">Membrane</keyword>
<keyword evidence="1" id="KW-1133">Transmembrane helix</keyword>
<accession>A0ABU4APW7</accession>
<feature type="transmembrane region" description="Helical" evidence="1">
    <location>
        <begin position="40"/>
        <end position="61"/>
    </location>
</feature>
<organism evidence="2 3">
    <name type="scientific">Nitratireductor aquimarinus</name>
    <dbReference type="NCBI Taxonomy" id="889300"/>
    <lineage>
        <taxon>Bacteria</taxon>
        <taxon>Pseudomonadati</taxon>
        <taxon>Pseudomonadota</taxon>
        <taxon>Alphaproteobacteria</taxon>
        <taxon>Hyphomicrobiales</taxon>
        <taxon>Phyllobacteriaceae</taxon>
        <taxon>Nitratireductor</taxon>
    </lineage>
</organism>
<sequence length="128" mass="13435">MSPALARLARSSAVHMAFAFLAMGSWAVFANRGHAMPRPLLAGVVQGLLSACITLFLKRIVEWLTSRFSGLGALVLPPLIACLVSATLLSAIHAAAGTPEILATVALPLTVATSYAALYTYTLWSARP</sequence>